<sequence>MAVAVVSFTVNKDSLFWALQAGGQGFEF</sequence>
<name>A0A381XY05_9ZZZZ</name>
<evidence type="ECO:0000313" key="1">
    <source>
        <dbReference type="EMBL" id="SVA69644.1"/>
    </source>
</evidence>
<protein>
    <submittedName>
        <fullName evidence="1">Uncharacterized protein</fullName>
    </submittedName>
</protein>
<dbReference type="EMBL" id="UINC01016790">
    <property type="protein sequence ID" value="SVA69644.1"/>
    <property type="molecule type" value="Genomic_DNA"/>
</dbReference>
<feature type="non-terminal residue" evidence="1">
    <location>
        <position position="28"/>
    </location>
</feature>
<organism evidence="1">
    <name type="scientific">marine metagenome</name>
    <dbReference type="NCBI Taxonomy" id="408172"/>
    <lineage>
        <taxon>unclassified sequences</taxon>
        <taxon>metagenomes</taxon>
        <taxon>ecological metagenomes</taxon>
    </lineage>
</organism>
<accession>A0A381XY05</accession>
<reference evidence="1" key="1">
    <citation type="submission" date="2018-05" db="EMBL/GenBank/DDBJ databases">
        <authorList>
            <person name="Lanie J.A."/>
            <person name="Ng W.-L."/>
            <person name="Kazmierczak K.M."/>
            <person name="Andrzejewski T.M."/>
            <person name="Davidsen T.M."/>
            <person name="Wayne K.J."/>
            <person name="Tettelin H."/>
            <person name="Glass J.I."/>
            <person name="Rusch D."/>
            <person name="Podicherti R."/>
            <person name="Tsui H.-C.T."/>
            <person name="Winkler M.E."/>
        </authorList>
    </citation>
    <scope>NUCLEOTIDE SEQUENCE</scope>
</reference>
<proteinExistence type="predicted"/>
<gene>
    <name evidence="1" type="ORF">METZ01_LOCUS122498</name>
</gene>
<dbReference type="AlphaFoldDB" id="A0A381XY05"/>